<keyword evidence="3" id="KW-1133">Transmembrane helix</keyword>
<sequence>MNDEIPSNIIKFISYDLIYWKNFFLKKEENEINAVEINSTDSLQLKNVKINNKIYDGIIKLDSYKCPYFSNNFSIYKEGKKYMGDFKKRKLTGYGEILSKSSHYKGYINNGKKYKKGKYIFNNKLMYNGYWKNNKRNGYGVLKFLNEEKKLIYKGYWKNNKRNFYGIQYYNNNSIYIGFWEENNKCGFGKMIWFVNLKKDKNKYVSIYENIKKNEILKEKKDVNFNIKYKKANIVENIYVGEWMNDKQHGLGTYIWFRKKRSKNKVVFQNENYDKYSGYWKEGKKNGYGIFYYNNGNKYIGMWENNKKNGYGYLLKENGILYKCLYRNNELISEKELNPTYKINYIYTNSLCNVIDLFFFKRIYNITNKNIEFFYKIIYKNFQFLVEIYSSYKKGKEKKQKKGIFHSFKLRDLRKMLYISKIINTDFTLNSLNNLIIDYSFLIEENELVNLLDINRNFEFSFNEKDIIEFFFELNDCLNVFSQENILNKKNSFTYKTNEKKENQENVNLFTYNSDNHNKNFNSINTNNDENTNNSNIHNILADEKLVIHDENNLNKNSNYLEQENWNNLKYIFNHIKNIIFNSDLLLLKDCTNFYKYHYRHCCHQNENNFILKKTFFFLLKNKRKNNKHYLYYVLVSVFQCVPLLHQLFNIAKRYNYSHSTDINNLNFFFNNQFSNKEKIGLKKNYIHSKRNNLKKNIHLSNFFEILKNRSCVTYLKKLIIFIILNRCYIHNENRKINFNCFILTLVHISIRFNTLNNVNKTLSNLINSLKSSQKGELYNNNYPLRKKKKKIKRNKNYFNNISNKYKKIFDSNINAEEYVGDLKNNKNKIYEKKTSKIKYDKHNFKGKSKKSQETCRVCSICHDILNKNCKKKNCKFCLKSKFNFLYDKKCDKELINILKNFIYYFMFYFLIFESKEKKISIFSMKLNISMRLGDILSFLIKLKLLKRNRHKNNVECINLTHFLSNKKKKKKFIMLNEIDHKEFLSECKMENSNSKTYSQKIYSNKDNIKNIKEKNNSKYKSIKKDNNKLINDRNTKMLFHDNIIKNKNNEYEKWKSKNKKPKNDNSKINKSKVNKNNFNKNENNKNEYNESETNNINQNEKNKKIIYKKNSVKNQSFNKFSKIFYLSFFEILSIFSNILNSRNLHLVNESCVDLYLYRLKKKIIKHKINKYRLKNNIIHYFMILKINREKNLLKYSNKTKYKVCNMASNNKRINKKHIYINHKRKNEININTTDKKGNSLGQLNWEPVSKNKNILNILDFSNSENIKGRNDTEKNLKYIEKKTSLMKNEQTPKNAYIKRKNEIKKKLYYFRKNIFSHKNYISILYYFNIYITPYELFLFFLKFVKIIKKKNKIKISFNDMLYFFIFYNLLYKSSILANKNVKY</sequence>
<evidence type="ECO:0008006" key="6">
    <source>
        <dbReference type="Google" id="ProtNLM"/>
    </source>
</evidence>
<feature type="transmembrane region" description="Helical" evidence="3">
    <location>
        <begin position="1324"/>
        <end position="1342"/>
    </location>
</feature>
<keyword evidence="1" id="KW-0677">Repeat</keyword>
<organism evidence="4 5">
    <name type="scientific">Plasmodium relictum</name>
    <dbReference type="NCBI Taxonomy" id="85471"/>
    <lineage>
        <taxon>Eukaryota</taxon>
        <taxon>Sar</taxon>
        <taxon>Alveolata</taxon>
        <taxon>Apicomplexa</taxon>
        <taxon>Aconoidasida</taxon>
        <taxon>Haemosporida</taxon>
        <taxon>Plasmodiidae</taxon>
        <taxon>Plasmodium</taxon>
        <taxon>Plasmodium (Haemamoeba)</taxon>
    </lineage>
</organism>
<feature type="region of interest" description="Disordered" evidence="2">
    <location>
        <begin position="1051"/>
        <end position="1097"/>
    </location>
</feature>
<gene>
    <name evidence="4" type="ORF">PRELSG_1017200</name>
</gene>
<name>A0A1J1H6E3_PLARL</name>
<dbReference type="SMART" id="SM00698">
    <property type="entry name" value="MORN"/>
    <property type="match status" value="6"/>
</dbReference>
<evidence type="ECO:0000256" key="2">
    <source>
        <dbReference type="SAM" id="MobiDB-lite"/>
    </source>
</evidence>
<dbReference type="PANTHER" id="PTHR23084:SF263">
    <property type="entry name" value="MORN REPEAT-CONTAINING PROTEIN 1"/>
    <property type="match status" value="1"/>
</dbReference>
<dbReference type="OrthoDB" id="203073at2759"/>
<feature type="transmembrane region" description="Helical" evidence="3">
    <location>
        <begin position="1362"/>
        <end position="1378"/>
    </location>
</feature>
<keyword evidence="3" id="KW-0812">Transmembrane</keyword>
<dbReference type="RefSeq" id="XP_028533521.1">
    <property type="nucleotide sequence ID" value="XM_028677097.1"/>
</dbReference>
<proteinExistence type="predicted"/>
<dbReference type="Pfam" id="PF02493">
    <property type="entry name" value="MORN"/>
    <property type="match status" value="6"/>
</dbReference>
<accession>A0A1J1H6E3</accession>
<dbReference type="PANTHER" id="PTHR23084">
    <property type="entry name" value="PHOSPHATIDYLINOSITOL-4-PHOSPHATE 5-KINASE RELATED"/>
    <property type="match status" value="1"/>
</dbReference>
<evidence type="ECO:0000256" key="1">
    <source>
        <dbReference type="ARBA" id="ARBA00022737"/>
    </source>
</evidence>
<evidence type="ECO:0000313" key="4">
    <source>
        <dbReference type="EMBL" id="CRH00518.1"/>
    </source>
</evidence>
<dbReference type="KEGG" id="prel:PRELSG_1017200"/>
<dbReference type="OMA" id="QKNEHKG"/>
<dbReference type="Proteomes" id="UP000220158">
    <property type="component" value="Chromosome 10"/>
</dbReference>
<feature type="compositionally biased region" description="Basic and acidic residues" evidence="2">
    <location>
        <begin position="1051"/>
        <end position="1068"/>
    </location>
</feature>
<reference evidence="4 5" key="1">
    <citation type="submission" date="2015-04" db="EMBL/GenBank/DDBJ databases">
        <authorList>
            <consortium name="Pathogen Informatics"/>
        </authorList>
    </citation>
    <scope>NUCLEOTIDE SEQUENCE [LARGE SCALE GENOMIC DNA]</scope>
    <source>
        <strain evidence="4 5">SGS1</strain>
    </source>
</reference>
<dbReference type="VEuPathDB" id="PlasmoDB:PRELSG_1017200"/>
<dbReference type="Gene3D" id="2.20.110.10">
    <property type="entry name" value="Histone H3 K4-specific methyltransferase SET7/9 N-terminal domain"/>
    <property type="match status" value="1"/>
</dbReference>
<evidence type="ECO:0000256" key="3">
    <source>
        <dbReference type="SAM" id="Phobius"/>
    </source>
</evidence>
<protein>
    <recommendedName>
        <fullName evidence="6">MORN repeat protein</fullName>
    </recommendedName>
</protein>
<keyword evidence="3" id="KW-0472">Membrane</keyword>
<dbReference type="SUPFAM" id="SSF82185">
    <property type="entry name" value="Histone H3 K4-specific methyltransferase SET7/9 N-terminal domain"/>
    <property type="match status" value="2"/>
</dbReference>
<dbReference type="EMBL" id="LN835305">
    <property type="protein sequence ID" value="CRH00518.1"/>
    <property type="molecule type" value="Genomic_DNA"/>
</dbReference>
<dbReference type="GeneID" id="39736638"/>
<evidence type="ECO:0000313" key="5">
    <source>
        <dbReference type="Proteomes" id="UP000220158"/>
    </source>
</evidence>
<keyword evidence="5" id="KW-1185">Reference proteome</keyword>
<dbReference type="InterPro" id="IPR003409">
    <property type="entry name" value="MORN"/>
</dbReference>